<dbReference type="GO" id="GO:0005737">
    <property type="term" value="C:cytoplasm"/>
    <property type="evidence" value="ECO:0007669"/>
    <property type="project" value="TreeGrafter"/>
</dbReference>
<comment type="pathway">
    <text evidence="2">Protein modification; protein sumoylation.</text>
</comment>
<dbReference type="Proteomes" id="UP000807716">
    <property type="component" value="Unassembled WGS sequence"/>
</dbReference>
<sequence length="311" mass="34189">MRNGSILIVGMRGLSNEVCKNLVLAGVGSLTILGHQTVTHEDLGAQFLLRESDLGRNRAEAAAEKVRLLNPRVKVVVDTDKAEDKPEEYFTQFDLVCLTDMAPDQMIRINTACRQAQKGFYAASVSGFFGYIFCDLTRHEYLEEVKEGSSDKAQGPITKTFERVQNYDSLQATMAATWGGLSSKALKRAVSPLFFAFQVLWKYQMNHDGQLPDTTNESDVLELLKLRDERLSDAQVNPSFVPDDLLMLLASSADAEISPVCAIVGGFLAQDILKALSKKDSPLHNFFVYNGLEGDALVHRAGPTVSAPHSS</sequence>
<comment type="caution">
    <text evidence="8">The sequence shown here is derived from an EMBL/GenBank/DDBJ whole genome shotgun (WGS) entry which is preliminary data.</text>
</comment>
<dbReference type="PANTHER" id="PTHR10953:SF162">
    <property type="entry name" value="SUMO-ACTIVATING ENZYME SUBUNIT 1"/>
    <property type="match status" value="1"/>
</dbReference>
<dbReference type="SUPFAM" id="SSF69572">
    <property type="entry name" value="Activating enzymes of the ubiquitin-like proteins"/>
    <property type="match status" value="1"/>
</dbReference>
<keyword evidence="5" id="KW-0539">Nucleus</keyword>
<dbReference type="InterPro" id="IPR045886">
    <property type="entry name" value="ThiF/MoeB/HesA"/>
</dbReference>
<accession>A0A9P6QH52</accession>
<evidence type="ECO:0000313" key="8">
    <source>
        <dbReference type="EMBL" id="KAG0267044.1"/>
    </source>
</evidence>
<evidence type="ECO:0000256" key="3">
    <source>
        <dbReference type="ARBA" id="ARBA00005673"/>
    </source>
</evidence>
<dbReference type="OrthoDB" id="1708823at2759"/>
<evidence type="ECO:0000313" key="9">
    <source>
        <dbReference type="Proteomes" id="UP000807716"/>
    </source>
</evidence>
<dbReference type="GO" id="GO:0016925">
    <property type="term" value="P:protein sumoylation"/>
    <property type="evidence" value="ECO:0007669"/>
    <property type="project" value="TreeGrafter"/>
</dbReference>
<evidence type="ECO:0000256" key="2">
    <source>
        <dbReference type="ARBA" id="ARBA00004718"/>
    </source>
</evidence>
<comment type="similarity">
    <text evidence="3">Belongs to the ubiquitin-activating E1 family.</text>
</comment>
<dbReference type="AlphaFoldDB" id="A0A9P6QH52"/>
<evidence type="ECO:0000259" key="7">
    <source>
        <dbReference type="Pfam" id="PF00899"/>
    </source>
</evidence>
<reference evidence="8" key="1">
    <citation type="journal article" date="2020" name="Fungal Divers.">
        <title>Resolving the Mortierellaceae phylogeny through synthesis of multi-gene phylogenetics and phylogenomics.</title>
        <authorList>
            <person name="Vandepol N."/>
            <person name="Liber J."/>
            <person name="Desiro A."/>
            <person name="Na H."/>
            <person name="Kennedy M."/>
            <person name="Barry K."/>
            <person name="Grigoriev I.V."/>
            <person name="Miller A.N."/>
            <person name="O'Donnell K."/>
            <person name="Stajich J.E."/>
            <person name="Bonito G."/>
        </authorList>
    </citation>
    <scope>NUCLEOTIDE SEQUENCE</scope>
    <source>
        <strain evidence="8">BC1065</strain>
    </source>
</reference>
<dbReference type="Pfam" id="PF00899">
    <property type="entry name" value="ThiF"/>
    <property type="match status" value="1"/>
</dbReference>
<feature type="domain" description="THIF-type NAD/FAD binding fold" evidence="7">
    <location>
        <begin position="2"/>
        <end position="295"/>
    </location>
</feature>
<dbReference type="InterPro" id="IPR000011">
    <property type="entry name" value="UBQ/SUMO-activ_enz_E1-like"/>
</dbReference>
<protein>
    <recommendedName>
        <fullName evidence="6">Ubiquitin-like 1-activating enzyme E1A</fullName>
    </recommendedName>
</protein>
<evidence type="ECO:0000256" key="5">
    <source>
        <dbReference type="ARBA" id="ARBA00023242"/>
    </source>
</evidence>
<keyword evidence="9" id="KW-1185">Reference proteome</keyword>
<keyword evidence="4" id="KW-0833">Ubl conjugation pathway</keyword>
<evidence type="ECO:0000256" key="6">
    <source>
        <dbReference type="ARBA" id="ARBA00044354"/>
    </source>
</evidence>
<evidence type="ECO:0000256" key="1">
    <source>
        <dbReference type="ARBA" id="ARBA00004123"/>
    </source>
</evidence>
<comment type="subcellular location">
    <subcellularLocation>
        <location evidence="1">Nucleus</location>
    </subcellularLocation>
</comment>
<dbReference type="InterPro" id="IPR035985">
    <property type="entry name" value="Ubiquitin-activating_enz"/>
</dbReference>
<organism evidence="8 9">
    <name type="scientific">Actinomortierella ambigua</name>
    <dbReference type="NCBI Taxonomy" id="1343610"/>
    <lineage>
        <taxon>Eukaryota</taxon>
        <taxon>Fungi</taxon>
        <taxon>Fungi incertae sedis</taxon>
        <taxon>Mucoromycota</taxon>
        <taxon>Mortierellomycotina</taxon>
        <taxon>Mortierellomycetes</taxon>
        <taxon>Mortierellales</taxon>
        <taxon>Mortierellaceae</taxon>
        <taxon>Actinomortierella</taxon>
    </lineage>
</organism>
<gene>
    <name evidence="8" type="primary">SAE1</name>
    <name evidence="8" type="ORF">DFQ27_009190</name>
</gene>
<dbReference type="InterPro" id="IPR000594">
    <property type="entry name" value="ThiF_NAD_FAD-bd"/>
</dbReference>
<dbReference type="EMBL" id="JAAAJB010000082">
    <property type="protein sequence ID" value="KAG0267044.1"/>
    <property type="molecule type" value="Genomic_DNA"/>
</dbReference>
<proteinExistence type="inferred from homology"/>
<dbReference type="PANTHER" id="PTHR10953">
    <property type="entry name" value="UBIQUITIN-ACTIVATING ENZYME E1"/>
    <property type="match status" value="1"/>
</dbReference>
<name>A0A9P6QH52_9FUNG</name>
<evidence type="ECO:0000256" key="4">
    <source>
        <dbReference type="ARBA" id="ARBA00022786"/>
    </source>
</evidence>
<dbReference type="Gene3D" id="3.40.50.720">
    <property type="entry name" value="NAD(P)-binding Rossmann-like Domain"/>
    <property type="match status" value="1"/>
</dbReference>
<dbReference type="GO" id="GO:0019948">
    <property type="term" value="F:SUMO activating enzyme activity"/>
    <property type="evidence" value="ECO:0007669"/>
    <property type="project" value="TreeGrafter"/>
</dbReference>
<dbReference type="GO" id="GO:0031510">
    <property type="term" value="C:SUMO activating enzyme complex"/>
    <property type="evidence" value="ECO:0007669"/>
    <property type="project" value="TreeGrafter"/>
</dbReference>
<dbReference type="PRINTS" id="PR01849">
    <property type="entry name" value="UBIQUITINACT"/>
</dbReference>